<evidence type="ECO:0000256" key="2">
    <source>
        <dbReference type="ARBA" id="ARBA00023180"/>
    </source>
</evidence>
<organism evidence="7 8">
    <name type="scientific">Flagellimonas halotolerans</name>
    <dbReference type="NCBI Taxonomy" id="3112164"/>
    <lineage>
        <taxon>Bacteria</taxon>
        <taxon>Pseudomonadati</taxon>
        <taxon>Bacteroidota</taxon>
        <taxon>Flavobacteriia</taxon>
        <taxon>Flavobacteriales</taxon>
        <taxon>Flavobacteriaceae</taxon>
        <taxon>Flagellimonas</taxon>
    </lineage>
</organism>
<feature type="domain" description="Pectate lyase" evidence="6">
    <location>
        <begin position="86"/>
        <end position="316"/>
    </location>
</feature>
<dbReference type="RefSeq" id="WP_326278989.1">
    <property type="nucleotide sequence ID" value="NZ_JAYKYV010000009.1"/>
</dbReference>
<dbReference type="InterPro" id="IPR012334">
    <property type="entry name" value="Pectin_lyas_fold"/>
</dbReference>
<evidence type="ECO:0000313" key="7">
    <source>
        <dbReference type="EMBL" id="MEC4266025.1"/>
    </source>
</evidence>
<gene>
    <name evidence="7" type="ORF">VOP03_11770</name>
</gene>
<comment type="caution">
    <text evidence="7">The sequence shown here is derived from an EMBL/GenBank/DDBJ whole genome shotgun (WGS) entry which is preliminary data.</text>
</comment>
<evidence type="ECO:0000256" key="5">
    <source>
        <dbReference type="SAM" id="SignalP"/>
    </source>
</evidence>
<dbReference type="EMBL" id="JAYMGW010000009">
    <property type="protein sequence ID" value="MEC4266025.1"/>
    <property type="molecule type" value="Genomic_DNA"/>
</dbReference>
<dbReference type="PANTHER" id="PTHR42970">
    <property type="entry name" value="PECTATE LYASE C-RELATED"/>
    <property type="match status" value="1"/>
</dbReference>
<sequence>MKRIHVLMLFIAFILFWNIACSPDQELFDLVQEENQEENGDGQNNGGGDVENPTDEGSLPDNVSDTSELKAFPSAYGAGAYATGGRGGKVIKVTNLNGSGSGSFREAMLESGARTIVFDVSGTIDLGGNDIYLSGATKGNLTVAGQTAPRGGVTFTNGTIYFEAVDNVVIRYLRGRPAQAASGEVSQGDAFIFWGCNDVILDHVSVSFGGDQAITFNSGTKTMNRITIQKSLISDSYTGIIMGANNPDRYPDVDGVSFLNNLVVDMPHRTPNFSGDGYFESVNNVIYNWMNRAINVNGGYAKVNHINNYYKRGRITERNTIEYNSNKIQIPNSSTNPSVYTAGNYYYPVLVDPNADNTAIWTDFSSSAKLPNQYFVSNQYPLLGAKVQIQDAVDAYESTMENVGANRFISDSFEPQFYLDPYDSGKVNNVLNDVSTTPKDYSNWIVPNIPINYRADNFDSDGDGMPNQWEVTKNLDPNNPADGNEDFNNDGYTNLEDYLNLVDF</sequence>
<dbReference type="SUPFAM" id="SSF51126">
    <property type="entry name" value="Pectin lyase-like"/>
    <property type="match status" value="1"/>
</dbReference>
<dbReference type="PANTHER" id="PTHR42970:SF1">
    <property type="entry name" value="PECTATE LYASE C-RELATED"/>
    <property type="match status" value="1"/>
</dbReference>
<feature type="signal peptide" evidence="5">
    <location>
        <begin position="1"/>
        <end position="22"/>
    </location>
</feature>
<evidence type="ECO:0000256" key="1">
    <source>
        <dbReference type="ARBA" id="ARBA00022723"/>
    </source>
</evidence>
<keyword evidence="1" id="KW-0479">Metal-binding</keyword>
<dbReference type="InterPro" id="IPR011050">
    <property type="entry name" value="Pectin_lyase_fold/virulence"/>
</dbReference>
<name>A0ABU6ISB3_9FLAO</name>
<keyword evidence="3" id="KW-0456">Lyase</keyword>
<dbReference type="InterPro" id="IPR052063">
    <property type="entry name" value="Polysaccharide_Lyase_1"/>
</dbReference>
<keyword evidence="8" id="KW-1185">Reference proteome</keyword>
<dbReference type="Gene3D" id="2.160.20.10">
    <property type="entry name" value="Single-stranded right-handed beta-helix, Pectin lyase-like"/>
    <property type="match status" value="1"/>
</dbReference>
<evidence type="ECO:0000259" key="6">
    <source>
        <dbReference type="SMART" id="SM00656"/>
    </source>
</evidence>
<dbReference type="SMART" id="SM00656">
    <property type="entry name" value="Amb_all"/>
    <property type="match status" value="1"/>
</dbReference>
<feature type="region of interest" description="Disordered" evidence="4">
    <location>
        <begin position="35"/>
        <end position="64"/>
    </location>
</feature>
<reference evidence="7 8" key="1">
    <citation type="submission" date="2024-01" db="EMBL/GenBank/DDBJ databases">
        <title>The strains designed SYSU M86414 and SYSU M84420 isolated from the marine sediment in San Sha City (Hainan Province, China).</title>
        <authorList>
            <person name="Guo D."/>
        </authorList>
    </citation>
    <scope>NUCLEOTIDE SEQUENCE [LARGE SCALE GENOMIC DNA]</scope>
    <source>
        <strain evidence="7 8">SYSU M84420</strain>
    </source>
</reference>
<dbReference type="Proteomes" id="UP001355298">
    <property type="component" value="Unassembled WGS sequence"/>
</dbReference>
<protein>
    <recommendedName>
        <fullName evidence="6">Pectate lyase domain-containing protein</fullName>
    </recommendedName>
</protein>
<keyword evidence="5" id="KW-0732">Signal</keyword>
<accession>A0ABU6ISB3</accession>
<keyword evidence="2" id="KW-0325">Glycoprotein</keyword>
<evidence type="ECO:0000256" key="4">
    <source>
        <dbReference type="SAM" id="MobiDB-lite"/>
    </source>
</evidence>
<evidence type="ECO:0000313" key="8">
    <source>
        <dbReference type="Proteomes" id="UP001355298"/>
    </source>
</evidence>
<evidence type="ECO:0000256" key="3">
    <source>
        <dbReference type="ARBA" id="ARBA00023239"/>
    </source>
</evidence>
<dbReference type="InterPro" id="IPR002022">
    <property type="entry name" value="Pec_lyase"/>
</dbReference>
<feature type="chain" id="PRO_5045413948" description="Pectate lyase domain-containing protein" evidence="5">
    <location>
        <begin position="23"/>
        <end position="504"/>
    </location>
</feature>
<proteinExistence type="predicted"/>